<dbReference type="PANTHER" id="PTHR43165:SF1">
    <property type="entry name" value="PHOSPHODIESTERASE MJ0936"/>
    <property type="match status" value="1"/>
</dbReference>
<evidence type="ECO:0000256" key="2">
    <source>
        <dbReference type="RuleBase" id="RU362039"/>
    </source>
</evidence>
<dbReference type="InterPro" id="IPR000979">
    <property type="entry name" value="Phosphodiesterase_MJ0936/Vps29"/>
</dbReference>
<evidence type="ECO:0000256" key="1">
    <source>
        <dbReference type="ARBA" id="ARBA00008950"/>
    </source>
</evidence>
<evidence type="ECO:0000313" key="4">
    <source>
        <dbReference type="EMBL" id="PIZ45825.1"/>
    </source>
</evidence>
<proteinExistence type="inferred from homology"/>
<dbReference type="CDD" id="cd00841">
    <property type="entry name" value="MPP_YfcE"/>
    <property type="match status" value="1"/>
</dbReference>
<dbReference type="GO" id="GO:0016787">
    <property type="term" value="F:hydrolase activity"/>
    <property type="evidence" value="ECO:0007669"/>
    <property type="project" value="UniProtKB-UniRule"/>
</dbReference>
<dbReference type="Gene3D" id="3.60.21.10">
    <property type="match status" value="1"/>
</dbReference>
<name>A0A2M7THP1_UNCKA</name>
<dbReference type="AlphaFoldDB" id="A0A2M7THP1"/>
<protein>
    <recommendedName>
        <fullName evidence="2">Phosphoesterase</fullName>
        <ecNumber evidence="2">3.1.4.-</ecNumber>
    </recommendedName>
</protein>
<dbReference type="Pfam" id="PF12850">
    <property type="entry name" value="Metallophos_2"/>
    <property type="match status" value="1"/>
</dbReference>
<keyword evidence="2" id="KW-0479">Metal-binding</keyword>
<feature type="domain" description="Calcineurin-like phosphoesterase" evidence="3">
    <location>
        <begin position="1"/>
        <end position="155"/>
    </location>
</feature>
<dbReference type="InterPro" id="IPR041802">
    <property type="entry name" value="MPP_YfcE"/>
</dbReference>
<dbReference type="EMBL" id="PFNL01000122">
    <property type="protein sequence ID" value="PIZ45825.1"/>
    <property type="molecule type" value="Genomic_DNA"/>
</dbReference>
<dbReference type="Proteomes" id="UP000228920">
    <property type="component" value="Unassembled WGS sequence"/>
</dbReference>
<comment type="similarity">
    <text evidence="1 2">Belongs to the metallophosphoesterase superfamily. YfcE family.</text>
</comment>
<comment type="cofactor">
    <cofactor evidence="2">
        <name>a divalent metal cation</name>
        <dbReference type="ChEBI" id="CHEBI:60240"/>
    </cofactor>
</comment>
<dbReference type="SUPFAM" id="SSF56300">
    <property type="entry name" value="Metallo-dependent phosphatases"/>
    <property type="match status" value="1"/>
</dbReference>
<dbReference type="GO" id="GO:0046872">
    <property type="term" value="F:metal ion binding"/>
    <property type="evidence" value="ECO:0007669"/>
    <property type="project" value="UniProtKB-KW"/>
</dbReference>
<dbReference type="InterPro" id="IPR029052">
    <property type="entry name" value="Metallo-depent_PP-like"/>
</dbReference>
<dbReference type="EC" id="3.1.4.-" evidence="2"/>
<evidence type="ECO:0000313" key="5">
    <source>
        <dbReference type="Proteomes" id="UP000228920"/>
    </source>
</evidence>
<dbReference type="NCBIfam" id="TIGR00040">
    <property type="entry name" value="yfcE"/>
    <property type="match status" value="1"/>
</dbReference>
<gene>
    <name evidence="4" type="ORF">COY32_04715</name>
</gene>
<evidence type="ECO:0000259" key="3">
    <source>
        <dbReference type="Pfam" id="PF12850"/>
    </source>
</evidence>
<dbReference type="InterPro" id="IPR053193">
    <property type="entry name" value="MetalloPDE_YfcE-like"/>
</dbReference>
<accession>A0A2M7THP1</accession>
<reference evidence="5" key="1">
    <citation type="submission" date="2017-09" db="EMBL/GenBank/DDBJ databases">
        <title>Depth-based differentiation of microbial function through sediment-hosted aquifers and enrichment of novel symbionts in the deep terrestrial subsurface.</title>
        <authorList>
            <person name="Probst A.J."/>
            <person name="Ladd B."/>
            <person name="Jarett J.K."/>
            <person name="Geller-Mcgrath D.E."/>
            <person name="Sieber C.M.K."/>
            <person name="Emerson J.B."/>
            <person name="Anantharaman K."/>
            <person name="Thomas B.C."/>
            <person name="Malmstrom R."/>
            <person name="Stieglmeier M."/>
            <person name="Klingl A."/>
            <person name="Woyke T."/>
            <person name="Ryan C.M."/>
            <person name="Banfield J.F."/>
        </authorList>
    </citation>
    <scope>NUCLEOTIDE SEQUENCE [LARGE SCALE GENOMIC DNA]</scope>
</reference>
<comment type="caution">
    <text evidence="4">The sequence shown here is derived from an EMBL/GenBank/DDBJ whole genome shotgun (WGS) entry which is preliminary data.</text>
</comment>
<sequence>MKISILSDSHDNWINLDRAVAISNEQGCEYALFAGDLIAPPQLAILEKFNGKVYFVWGNNEAEKVGMTRMMDASEKIELSGDIYEGEIDGVKVFMNHYPRISELAAKSGEFDLCIHGHTHEYRQEKIGETILINPGEVQGFKTGVASFVVFDTVSKQVEKIVL</sequence>
<dbReference type="InterPro" id="IPR024654">
    <property type="entry name" value="Calcineurin-like_PHP_lpxH"/>
</dbReference>
<dbReference type="PANTHER" id="PTHR43165">
    <property type="entry name" value="METALLOPHOSPHOESTERASE"/>
    <property type="match status" value="1"/>
</dbReference>
<organism evidence="4 5">
    <name type="scientific">candidate division WWE3 bacterium CG_4_10_14_0_2_um_filter_41_14</name>
    <dbReference type="NCBI Taxonomy" id="1975072"/>
    <lineage>
        <taxon>Bacteria</taxon>
        <taxon>Katanobacteria</taxon>
    </lineage>
</organism>